<dbReference type="PANTHER" id="PTHR23502:SF26">
    <property type="entry name" value="MAJOR FACILITATOR SUPERFAMILY (MFS) PROFILE DOMAIN-CONTAINING PROTEIN"/>
    <property type="match status" value="1"/>
</dbReference>
<dbReference type="Gene3D" id="1.20.1250.20">
    <property type="entry name" value="MFS general substrate transporter like domains"/>
    <property type="match status" value="1"/>
</dbReference>
<proteinExistence type="predicted"/>
<dbReference type="GO" id="GO:0005886">
    <property type="term" value="C:plasma membrane"/>
    <property type="evidence" value="ECO:0007669"/>
    <property type="project" value="TreeGrafter"/>
</dbReference>
<dbReference type="Pfam" id="PF07690">
    <property type="entry name" value="MFS_1"/>
    <property type="match status" value="1"/>
</dbReference>
<dbReference type="PANTHER" id="PTHR23502">
    <property type="entry name" value="MAJOR FACILITATOR SUPERFAMILY"/>
    <property type="match status" value="1"/>
</dbReference>
<keyword evidence="9" id="KW-1185">Reference proteome</keyword>
<dbReference type="PROSITE" id="PS50850">
    <property type="entry name" value="MFS"/>
    <property type="match status" value="1"/>
</dbReference>
<evidence type="ECO:0000256" key="1">
    <source>
        <dbReference type="ARBA" id="ARBA00004141"/>
    </source>
</evidence>
<dbReference type="GeneID" id="9225356"/>
<dbReference type="Proteomes" id="UP000002035">
    <property type="component" value="Unassembled WGS sequence"/>
</dbReference>
<evidence type="ECO:0000259" key="7">
    <source>
        <dbReference type="PROSITE" id="PS50850"/>
    </source>
</evidence>
<dbReference type="VEuPathDB" id="FungiDB:MCYG_07244"/>
<dbReference type="SUPFAM" id="SSF103473">
    <property type="entry name" value="MFS general substrate transporter"/>
    <property type="match status" value="1"/>
</dbReference>
<dbReference type="InterPro" id="IPR036259">
    <property type="entry name" value="MFS_trans_sf"/>
</dbReference>
<accession>C5FY27</accession>
<dbReference type="OrthoDB" id="440553at2759"/>
<gene>
    <name evidence="8" type="ORF">MCYG_07244</name>
</gene>
<dbReference type="RefSeq" id="XP_002843461.1">
    <property type="nucleotide sequence ID" value="XM_002843415.1"/>
</dbReference>
<feature type="transmembrane region" description="Helical" evidence="6">
    <location>
        <begin position="287"/>
        <end position="306"/>
    </location>
</feature>
<evidence type="ECO:0000313" key="9">
    <source>
        <dbReference type="Proteomes" id="UP000002035"/>
    </source>
</evidence>
<evidence type="ECO:0000256" key="6">
    <source>
        <dbReference type="SAM" id="Phobius"/>
    </source>
</evidence>
<protein>
    <submittedName>
        <fullName evidence="8">Aqr1p</fullName>
    </submittedName>
</protein>
<feature type="transmembrane region" description="Helical" evidence="6">
    <location>
        <begin position="360"/>
        <end position="385"/>
    </location>
</feature>
<feature type="transmembrane region" description="Helical" evidence="6">
    <location>
        <begin position="197"/>
        <end position="217"/>
    </location>
</feature>
<reference evidence="9" key="1">
    <citation type="journal article" date="2012" name="MBio">
        <title>Comparative genome analysis of Trichophyton rubrum and related dermatophytes reveals candidate genes involved in infection.</title>
        <authorList>
            <person name="Martinez D.A."/>
            <person name="Oliver B.G."/>
            <person name="Graeser Y."/>
            <person name="Goldberg J.M."/>
            <person name="Li W."/>
            <person name="Martinez-Rossi N.M."/>
            <person name="Monod M."/>
            <person name="Shelest E."/>
            <person name="Barton R.C."/>
            <person name="Birch E."/>
            <person name="Brakhage A.A."/>
            <person name="Chen Z."/>
            <person name="Gurr S.J."/>
            <person name="Heiman D."/>
            <person name="Heitman J."/>
            <person name="Kosti I."/>
            <person name="Rossi A."/>
            <person name="Saif S."/>
            <person name="Samalova M."/>
            <person name="Saunders C.W."/>
            <person name="Shea T."/>
            <person name="Summerbell R.C."/>
            <person name="Xu J."/>
            <person name="Young S."/>
            <person name="Zeng Q."/>
            <person name="Birren B.W."/>
            <person name="Cuomo C.A."/>
            <person name="White T.C."/>
        </authorList>
    </citation>
    <scope>NUCLEOTIDE SEQUENCE [LARGE SCALE GENOMIC DNA]</scope>
    <source>
        <strain evidence="9">ATCC MYA-4605 / CBS 113480</strain>
    </source>
</reference>
<feature type="domain" description="Major facilitator superfamily (MFS) profile" evidence="7">
    <location>
        <begin position="132"/>
        <end position="569"/>
    </location>
</feature>
<evidence type="ECO:0000256" key="3">
    <source>
        <dbReference type="ARBA" id="ARBA00022989"/>
    </source>
</evidence>
<feature type="region of interest" description="Disordered" evidence="5">
    <location>
        <begin position="65"/>
        <end position="87"/>
    </location>
</feature>
<dbReference type="InterPro" id="IPR011701">
    <property type="entry name" value="MFS"/>
</dbReference>
<keyword evidence="3 6" id="KW-1133">Transmembrane helix</keyword>
<evidence type="ECO:0000256" key="2">
    <source>
        <dbReference type="ARBA" id="ARBA00022692"/>
    </source>
</evidence>
<keyword evidence="4 6" id="KW-0472">Membrane</keyword>
<dbReference type="OMA" id="TEREYCQ"/>
<feature type="transmembrane region" description="Helical" evidence="6">
    <location>
        <begin position="496"/>
        <end position="518"/>
    </location>
</feature>
<evidence type="ECO:0000313" key="8">
    <source>
        <dbReference type="EMBL" id="EEQ34425.1"/>
    </source>
</evidence>
<dbReference type="GO" id="GO:0022857">
    <property type="term" value="F:transmembrane transporter activity"/>
    <property type="evidence" value="ECO:0007669"/>
    <property type="project" value="InterPro"/>
</dbReference>
<dbReference type="eggNOG" id="KOG0255">
    <property type="taxonomic scope" value="Eukaryota"/>
</dbReference>
<dbReference type="AlphaFoldDB" id="C5FY27"/>
<comment type="subcellular location">
    <subcellularLocation>
        <location evidence="1">Membrane</location>
        <topology evidence="1">Multi-pass membrane protein</topology>
    </subcellularLocation>
</comment>
<dbReference type="InterPro" id="IPR020846">
    <property type="entry name" value="MFS_dom"/>
</dbReference>
<feature type="transmembrane region" description="Helical" evidence="6">
    <location>
        <begin position="468"/>
        <end position="484"/>
    </location>
</feature>
<feature type="transmembrane region" description="Helical" evidence="6">
    <location>
        <begin position="163"/>
        <end position="185"/>
    </location>
</feature>
<dbReference type="HOGENOM" id="CLU_008455_8_4_1"/>
<dbReference type="EMBL" id="DS995707">
    <property type="protein sequence ID" value="EEQ34425.1"/>
    <property type="molecule type" value="Genomic_DNA"/>
</dbReference>
<evidence type="ECO:0000256" key="5">
    <source>
        <dbReference type="SAM" id="MobiDB-lite"/>
    </source>
</evidence>
<evidence type="ECO:0000256" key="4">
    <source>
        <dbReference type="ARBA" id="ARBA00023136"/>
    </source>
</evidence>
<feature type="transmembrane region" description="Helical" evidence="6">
    <location>
        <begin position="132"/>
        <end position="151"/>
    </location>
</feature>
<feature type="transmembrane region" description="Helical" evidence="6">
    <location>
        <begin position="405"/>
        <end position="430"/>
    </location>
</feature>
<sequence length="569" mass="62090">MSLEKHGASVSSMEEPPYFHSLTQVCMGNVIPNMAHPLVCAALSVDIKMVFERQAEDGNISSITLSHAKGDTTPLPPPTARSSLDNGPHVSSVTLTNLNADEDIELVSRNNSNKTLIEPPYHIFSHRQKWQLVLIVSIAGAFSPLSSNIYFPAIDTISSELRVSASLVALTITVYLIVQGISPSIWGPMSDISGRRITFVITLTIYAAANLALAFTVNFPMLLVLRGVQALGSAATISISVGVIGDMACPEERGGFVGANAGIRMIGQAIGPVFGGLLNSKWGFRSIFWLLFVQSVIVLLLLLVFLPETQRQLAGNGSIPLHGFHKPWLYYLRPPKSWPTTKSRETPVSKTSRISLKSTLVPLTYVFQKDIFVLLAWGSLIYTVWSMATSSTTTVLLHSFPSLTQWQIGLCFLPNGAGCVLGSIFTGWLLDRTFKRAQSEYKMRHGFPETANIKNVPDFPIERARLRYMPYFSASFILCVALYGPSFELNDLRRYFAANLVASLGLQFMIAFTATAIFNINSTMLVDCFPNGSASATATNNLVRCLVGAAGVSVIQPLIAAVRKRFLSV</sequence>
<name>C5FY27_ARTOC</name>
<organism evidence="8 9">
    <name type="scientific">Arthroderma otae (strain ATCC MYA-4605 / CBS 113480)</name>
    <name type="common">Microsporum canis</name>
    <dbReference type="NCBI Taxonomy" id="554155"/>
    <lineage>
        <taxon>Eukaryota</taxon>
        <taxon>Fungi</taxon>
        <taxon>Dikarya</taxon>
        <taxon>Ascomycota</taxon>
        <taxon>Pezizomycotina</taxon>
        <taxon>Eurotiomycetes</taxon>
        <taxon>Eurotiomycetidae</taxon>
        <taxon>Onygenales</taxon>
        <taxon>Arthrodermataceae</taxon>
        <taxon>Microsporum</taxon>
    </lineage>
</organism>
<dbReference type="STRING" id="554155.C5FY27"/>
<keyword evidence="2 6" id="KW-0812">Transmembrane</keyword>